<feature type="compositionally biased region" description="Low complexity" evidence="4">
    <location>
        <begin position="829"/>
        <end position="853"/>
    </location>
</feature>
<dbReference type="Pfam" id="PF00018">
    <property type="entry name" value="SH3_1"/>
    <property type="match status" value="1"/>
</dbReference>
<dbReference type="EMBL" id="SWFT01000130">
    <property type="protein sequence ID" value="KAA8899059.1"/>
    <property type="molecule type" value="Genomic_DNA"/>
</dbReference>
<feature type="compositionally biased region" description="Basic and acidic residues" evidence="4">
    <location>
        <begin position="694"/>
        <end position="703"/>
    </location>
</feature>
<feature type="compositionally biased region" description="Low complexity" evidence="4">
    <location>
        <begin position="867"/>
        <end position="879"/>
    </location>
</feature>
<dbReference type="VEuPathDB" id="FungiDB:DIURU_004440"/>
<reference evidence="6 7" key="1">
    <citation type="submission" date="2019-07" db="EMBL/GenBank/DDBJ databases">
        <title>Genome assembly of two rare yeast pathogens: Diutina rugosa and Trichomonascus ciferrii.</title>
        <authorList>
            <person name="Mixao V."/>
            <person name="Saus E."/>
            <person name="Hansen A."/>
            <person name="Lass-Flor C."/>
            <person name="Gabaldon T."/>
        </authorList>
    </citation>
    <scope>NUCLEOTIDE SEQUENCE [LARGE SCALE GENOMIC DNA]</scope>
    <source>
        <strain evidence="6 7">CBS 613</strain>
    </source>
</reference>
<evidence type="ECO:0000313" key="7">
    <source>
        <dbReference type="Proteomes" id="UP000449547"/>
    </source>
</evidence>
<feature type="compositionally biased region" description="Basic and acidic residues" evidence="4">
    <location>
        <begin position="772"/>
        <end position="782"/>
    </location>
</feature>
<accession>A0A642UJK4</accession>
<evidence type="ECO:0000256" key="2">
    <source>
        <dbReference type="PROSITE-ProRule" id="PRU00192"/>
    </source>
</evidence>
<organism evidence="6 7">
    <name type="scientific">Diutina rugosa</name>
    <name type="common">Yeast</name>
    <name type="synonym">Candida rugosa</name>
    <dbReference type="NCBI Taxonomy" id="5481"/>
    <lineage>
        <taxon>Eukaryota</taxon>
        <taxon>Fungi</taxon>
        <taxon>Dikarya</taxon>
        <taxon>Ascomycota</taxon>
        <taxon>Saccharomycotina</taxon>
        <taxon>Pichiomycetes</taxon>
        <taxon>Debaryomycetaceae</taxon>
        <taxon>Diutina</taxon>
    </lineage>
</organism>
<feature type="compositionally biased region" description="Basic and acidic residues" evidence="4">
    <location>
        <begin position="818"/>
        <end position="828"/>
    </location>
</feature>
<feature type="compositionally biased region" description="Basic and acidic residues" evidence="4">
    <location>
        <begin position="715"/>
        <end position="729"/>
    </location>
</feature>
<name>A0A642UJK4_DIURU</name>
<proteinExistence type="predicted"/>
<feature type="domain" description="SH3" evidence="5">
    <location>
        <begin position="210"/>
        <end position="304"/>
    </location>
</feature>
<dbReference type="InterPro" id="IPR036028">
    <property type="entry name" value="SH3-like_dom_sf"/>
</dbReference>
<feature type="compositionally biased region" description="Polar residues" evidence="4">
    <location>
        <begin position="158"/>
        <end position="176"/>
    </location>
</feature>
<dbReference type="InterPro" id="IPR053039">
    <property type="entry name" value="Polarity_Bud-Selection_Reg"/>
</dbReference>
<dbReference type="PANTHER" id="PTHR47775">
    <property type="entry name" value="BUD SITE SELECTION PROTEIN 14"/>
    <property type="match status" value="1"/>
</dbReference>
<dbReference type="SUPFAM" id="SSF50044">
    <property type="entry name" value="SH3-domain"/>
    <property type="match status" value="1"/>
</dbReference>
<dbReference type="AlphaFoldDB" id="A0A642UJK4"/>
<dbReference type="SMART" id="SM00326">
    <property type="entry name" value="SH3"/>
    <property type="match status" value="1"/>
</dbReference>
<feature type="region of interest" description="Disordered" evidence="4">
    <location>
        <begin position="867"/>
        <end position="900"/>
    </location>
</feature>
<feature type="compositionally biased region" description="Basic and acidic residues" evidence="4">
    <location>
        <begin position="416"/>
        <end position="430"/>
    </location>
</feature>
<comment type="caution">
    <text evidence="6">The sequence shown here is derived from an EMBL/GenBank/DDBJ whole genome shotgun (WGS) entry which is preliminary data.</text>
</comment>
<feature type="compositionally biased region" description="Low complexity" evidence="4">
    <location>
        <begin position="83"/>
        <end position="102"/>
    </location>
</feature>
<dbReference type="Proteomes" id="UP000449547">
    <property type="component" value="Unassembled WGS sequence"/>
</dbReference>
<protein>
    <recommendedName>
        <fullName evidence="5">SH3 domain-containing protein</fullName>
    </recommendedName>
</protein>
<feature type="region of interest" description="Disordered" evidence="4">
    <location>
        <begin position="691"/>
        <end position="853"/>
    </location>
</feature>
<evidence type="ECO:0000256" key="1">
    <source>
        <dbReference type="ARBA" id="ARBA00022443"/>
    </source>
</evidence>
<feature type="region of interest" description="Disordered" evidence="4">
    <location>
        <begin position="77"/>
        <end position="216"/>
    </location>
</feature>
<dbReference type="PANTHER" id="PTHR47775:SF1">
    <property type="entry name" value="BUD SITE SELECTION PROTEIN 14"/>
    <property type="match status" value="1"/>
</dbReference>
<feature type="compositionally biased region" description="Basic and acidic residues" evidence="4">
    <location>
        <begin position="529"/>
        <end position="547"/>
    </location>
</feature>
<feature type="compositionally biased region" description="Basic and acidic residues" evidence="4">
    <location>
        <begin position="581"/>
        <end position="609"/>
    </location>
</feature>
<feature type="compositionally biased region" description="Polar residues" evidence="4">
    <location>
        <begin position="624"/>
        <end position="640"/>
    </location>
</feature>
<dbReference type="RefSeq" id="XP_034010736.1">
    <property type="nucleotide sequence ID" value="XM_034157314.1"/>
</dbReference>
<dbReference type="GO" id="GO:0030950">
    <property type="term" value="P:establishment or maintenance of actin cytoskeleton polarity"/>
    <property type="evidence" value="ECO:0007669"/>
    <property type="project" value="TreeGrafter"/>
</dbReference>
<dbReference type="GO" id="GO:0015630">
    <property type="term" value="C:microtubule cytoskeleton"/>
    <property type="evidence" value="ECO:0007669"/>
    <property type="project" value="TreeGrafter"/>
</dbReference>
<feature type="region of interest" description="Disordered" evidence="4">
    <location>
        <begin position="344"/>
        <end position="364"/>
    </location>
</feature>
<dbReference type="GO" id="GO:0051286">
    <property type="term" value="C:cell tip"/>
    <property type="evidence" value="ECO:0007669"/>
    <property type="project" value="TreeGrafter"/>
</dbReference>
<evidence type="ECO:0000259" key="5">
    <source>
        <dbReference type="PROSITE" id="PS50002"/>
    </source>
</evidence>
<feature type="coiled-coil region" evidence="3">
    <location>
        <begin position="252"/>
        <end position="279"/>
    </location>
</feature>
<keyword evidence="3" id="KW-0175">Coiled coil</keyword>
<evidence type="ECO:0000256" key="3">
    <source>
        <dbReference type="SAM" id="Coils"/>
    </source>
</evidence>
<evidence type="ECO:0000313" key="6">
    <source>
        <dbReference type="EMBL" id="KAA8899059.1"/>
    </source>
</evidence>
<feature type="region of interest" description="Disordered" evidence="4">
    <location>
        <begin position="395"/>
        <end position="502"/>
    </location>
</feature>
<dbReference type="GO" id="GO:0008104">
    <property type="term" value="P:intracellular protein localization"/>
    <property type="evidence" value="ECO:0007669"/>
    <property type="project" value="TreeGrafter"/>
</dbReference>
<dbReference type="OrthoDB" id="196165at2759"/>
<dbReference type="GeneID" id="54783091"/>
<feature type="compositionally biased region" description="Acidic residues" evidence="4">
    <location>
        <begin position="180"/>
        <end position="196"/>
    </location>
</feature>
<sequence length="1007" mass="111230">MDRLELPRPHPQRQVSAASSSASSTPTHATSGSVVHHKEHQGLGKAAVKSQVLDYINNQDFDPESIYNQRHEMHTTRFTGDYNPAPAAAPVANGPPVVAANGSSSHDHDGYPEPNVSPRLRGSSASSAKPPVDDRHSVAESDADTTISDLDNFHSVEASETSSLRDSSTDDGSSQFYDESSLDDDSYDYYDDDDDMLLPPSPPRSPPRELDPDKLYGIYDFSGPDPSHLALSRDEAVFLINDQDNYWWLIRKLTKDERMEKKRRILEEAEKNNEFVSDLESVETQSDDGRIGFVPAECLETYGERLARLNCFKNEEIERYHKNPFDFDLSHPVRQFAMPLDDSGSFASGNTSTSTSSLSKQKRNVTFSQTNEIEIFSEDDPVSARDLAAIRHQQRQGVVHDIRAEEIASPSPSAADDERASEVLSDKFDDTQPLVIPKKEKKRKGPQKLYENHKDGSPLAKVRSSFSKLGSKDSTKSPSSLGSKVASAAGPELKHTNSITKDFKQSLIEKEHLGIRKIKRFASPQAESKSFKELREQKNKKSQDPKTKKSSSSPVQETAPIEVYPKAYRPSMSSSMPRRRLSIDGTKRLSIDGKKADSIRTHPPERRAVSDSMPESLARLNGDASPNSRRSSITSENVPNNLQQLRRSVILERLTKMTSDIQESLETDYGQDEGTQDRGKRLEQLRRARTQINEIKEEQRRSFDGSFDPPGSAHLPHEDQSFDSGERTFDSNLSIDSEPSSRATPELVVPKNDRSGGISGSDRPEPAATLDRPVDVRRDRSLDSNGRPRSRRESLGGTPRRLSRHEEMLGGVPRRHSRQEDLFDRERSSLPLHVSSPLSTTSGASYGTSSSTSVSASPAAAYLLGAHSTPSPSVSSGSSDATKPPAQDLAKKQSQSSVATLAQDDFTSRFAAPAGSPEADASVLMSRLYINNSDEDYEEDMTGGHSEITPLTSTNSLLSGLPDNQSNGSIGEYGDKRRSRTVHDMFNPVLDKFDELAEKLAELNEML</sequence>
<dbReference type="InterPro" id="IPR001452">
    <property type="entry name" value="SH3_domain"/>
</dbReference>
<feature type="compositionally biased region" description="Low complexity" evidence="4">
    <location>
        <begin position="344"/>
        <end position="359"/>
    </location>
</feature>
<keyword evidence="7" id="KW-1185">Reference proteome</keyword>
<keyword evidence="1 2" id="KW-0728">SH3 domain</keyword>
<feature type="compositionally biased region" description="Polar residues" evidence="4">
    <location>
        <begin position="730"/>
        <end position="743"/>
    </location>
</feature>
<feature type="compositionally biased region" description="Low complexity" evidence="4">
    <location>
        <begin position="16"/>
        <end position="33"/>
    </location>
</feature>
<dbReference type="PROSITE" id="PS50002">
    <property type="entry name" value="SH3"/>
    <property type="match status" value="1"/>
</dbReference>
<gene>
    <name evidence="6" type="ORF">DIURU_004440</name>
</gene>
<feature type="region of interest" description="Disordered" evidence="4">
    <location>
        <begin position="1"/>
        <end position="46"/>
    </location>
</feature>
<dbReference type="Gene3D" id="2.30.30.40">
    <property type="entry name" value="SH3 Domains"/>
    <property type="match status" value="1"/>
</dbReference>
<evidence type="ECO:0000256" key="4">
    <source>
        <dbReference type="SAM" id="MobiDB-lite"/>
    </source>
</evidence>
<feature type="region of interest" description="Disordered" evidence="4">
    <location>
        <begin position="514"/>
        <end position="640"/>
    </location>
</feature>